<evidence type="ECO:0000313" key="1">
    <source>
        <dbReference type="EMBL" id="SCF17271.1"/>
    </source>
</evidence>
<dbReference type="EMBL" id="LT607411">
    <property type="protein sequence ID" value="SCF17271.1"/>
    <property type="molecule type" value="Genomic_DNA"/>
</dbReference>
<dbReference type="Proteomes" id="UP000198242">
    <property type="component" value="Chromosome I"/>
</dbReference>
<proteinExistence type="predicted"/>
<reference evidence="2" key="1">
    <citation type="submission" date="2016-06" db="EMBL/GenBank/DDBJ databases">
        <authorList>
            <person name="Varghese N."/>
            <person name="Submissions Spin"/>
        </authorList>
    </citation>
    <scope>NUCLEOTIDE SEQUENCE [LARGE SCALE GENOMIC DNA]</scope>
    <source>
        <strain evidence="2">DSM 43909</strain>
    </source>
</reference>
<name>A0A1C4YAB0_MICVI</name>
<protein>
    <submittedName>
        <fullName evidence="1">Uncharacterized protein</fullName>
    </submittedName>
</protein>
<evidence type="ECO:0000313" key="2">
    <source>
        <dbReference type="Proteomes" id="UP000198242"/>
    </source>
</evidence>
<dbReference type="AlphaFoldDB" id="A0A1C4YAB0"/>
<gene>
    <name evidence="1" type="ORF">GA0074695_3977</name>
</gene>
<accession>A0A1C4YAB0</accession>
<sequence length="62" mass="7340">MRLEIFTWLRGCLYIFRLAAITLSASVDAIATEVPVKKMTIRRRSTLRLLSGARRLWIEWCW</sequence>
<organism evidence="1 2">
    <name type="scientific">Micromonospora viridifaciens</name>
    <dbReference type="NCBI Taxonomy" id="1881"/>
    <lineage>
        <taxon>Bacteria</taxon>
        <taxon>Bacillati</taxon>
        <taxon>Actinomycetota</taxon>
        <taxon>Actinomycetes</taxon>
        <taxon>Micromonosporales</taxon>
        <taxon>Micromonosporaceae</taxon>
        <taxon>Micromonospora</taxon>
    </lineage>
</organism>
<keyword evidence="2" id="KW-1185">Reference proteome</keyword>